<dbReference type="GeneID" id="72065059"/>
<gene>
    <name evidence="2" type="ORF">JDV02_003099</name>
</gene>
<evidence type="ECO:0000256" key="1">
    <source>
        <dbReference type="SAM" id="MobiDB-lite"/>
    </source>
</evidence>
<accession>A0A9Q8V843</accession>
<dbReference type="AlphaFoldDB" id="A0A9Q8V843"/>
<dbReference type="RefSeq" id="XP_047840166.1">
    <property type="nucleotide sequence ID" value="XM_047984192.1"/>
</dbReference>
<dbReference type="OrthoDB" id="4919781at2759"/>
<evidence type="ECO:0000313" key="3">
    <source>
        <dbReference type="Proteomes" id="UP000829364"/>
    </source>
</evidence>
<organism evidence="2 3">
    <name type="scientific">Purpureocillium takamizusanense</name>
    <dbReference type="NCBI Taxonomy" id="2060973"/>
    <lineage>
        <taxon>Eukaryota</taxon>
        <taxon>Fungi</taxon>
        <taxon>Dikarya</taxon>
        <taxon>Ascomycota</taxon>
        <taxon>Pezizomycotina</taxon>
        <taxon>Sordariomycetes</taxon>
        <taxon>Hypocreomycetidae</taxon>
        <taxon>Hypocreales</taxon>
        <taxon>Ophiocordycipitaceae</taxon>
        <taxon>Purpureocillium</taxon>
    </lineage>
</organism>
<reference evidence="2" key="1">
    <citation type="submission" date="2021-11" db="EMBL/GenBank/DDBJ databases">
        <title>Purpureocillium_takamizusanense_genome.</title>
        <authorList>
            <person name="Nguyen N.-H."/>
        </authorList>
    </citation>
    <scope>NUCLEOTIDE SEQUENCE</scope>
    <source>
        <strain evidence="2">PT3</strain>
    </source>
</reference>
<evidence type="ECO:0000313" key="2">
    <source>
        <dbReference type="EMBL" id="UNI16685.1"/>
    </source>
</evidence>
<proteinExistence type="predicted"/>
<keyword evidence="3" id="KW-1185">Reference proteome</keyword>
<dbReference type="KEGG" id="ptkz:JDV02_003099"/>
<protein>
    <submittedName>
        <fullName evidence="2">Uncharacterized protein</fullName>
    </submittedName>
</protein>
<dbReference type="Proteomes" id="UP000829364">
    <property type="component" value="Chromosome 2"/>
</dbReference>
<feature type="compositionally biased region" description="Basic and acidic residues" evidence="1">
    <location>
        <begin position="112"/>
        <end position="121"/>
    </location>
</feature>
<feature type="region of interest" description="Disordered" evidence="1">
    <location>
        <begin position="94"/>
        <end position="122"/>
    </location>
</feature>
<sequence length="449" mass="53602">MAGAGATTETLSVHEIAALTDAQLAQFMLKHRRRDGDFDLPIDGWDKLSTHDRKLLAERLKLQEQILSQSPATQSRPLNLDQLDARLRQVSYSDTVPQFQKRRPGRVTPPYSKEDERRDQVDNETEAYNDLVGHGGRPLYPISLLEHVSRDFNKYREILRPFWSYPRDHQTPWLVFQRQLNRWQSFRKWQIDNRGLEDYDGGFPAFVEMMKRLYAKDKSTGELAQLEADSSWLKSAWLEERRARRWQRRWQRERGCADFSDYVNAVRRRLARHGFTRPFQLKEDPEQQDGLTTWIEYLCFEYWWLDRHKDSIKRLEPDHDRRWQELVDLKVPKPHETKEFIRTTPSSIERGRERDQAWEARQAAAAEARRIYSLTQEDPKRMSIPKEKRIRMIQVANKTLVAAQQRYESTRRRVEMVTTFIRATFDYVDAKKDAACHAVLARWIWREEQ</sequence>
<dbReference type="EMBL" id="CP086355">
    <property type="protein sequence ID" value="UNI16685.1"/>
    <property type="molecule type" value="Genomic_DNA"/>
</dbReference>
<name>A0A9Q8V843_9HYPO</name>